<evidence type="ECO:0000313" key="1">
    <source>
        <dbReference type="EMBL" id="ARW61522.1"/>
    </source>
</evidence>
<dbReference type="RefSeq" id="YP_009392960.1">
    <property type="nucleotide sequence ID" value="NC_035265.1"/>
</dbReference>
<keyword evidence="1" id="KW-0150">Chloroplast</keyword>
<protein>
    <submittedName>
        <fullName evidence="1">Uncharacterized protein</fullName>
    </submittedName>
</protein>
<accession>A0A1Z1M6J7</accession>
<reference evidence="1" key="1">
    <citation type="journal article" date="2017" name="J. Phycol.">
        <title>Analysis of chloroplast genomes and a supermatrix inform reclassification of the Rhodomelaceae (Rhodophyta).</title>
        <authorList>
            <person name="Diaz-Tapia P."/>
            <person name="Maggs C.A."/>
            <person name="West J.A."/>
            <person name="Verbruggen H."/>
        </authorList>
    </citation>
    <scope>NUCLEOTIDE SEQUENCE</scope>
    <source>
        <strain evidence="1">JW3535</strain>
    </source>
</reference>
<name>A0A1Z1M6J7_9FLOR</name>
<organism evidence="1">
    <name type="scientific">Caloglossa intermedia</name>
    <dbReference type="NCBI Taxonomy" id="100879"/>
    <lineage>
        <taxon>Eukaryota</taxon>
        <taxon>Rhodophyta</taxon>
        <taxon>Florideophyceae</taxon>
        <taxon>Rhodymeniophycidae</taxon>
        <taxon>Ceramiales</taxon>
        <taxon>Delesseriaceae</taxon>
        <taxon>Caloglossa</taxon>
    </lineage>
</organism>
<gene>
    <name evidence="1" type="primary">orf45</name>
</gene>
<geneLocation type="chloroplast" evidence="1"/>
<dbReference type="GeneID" id="33354572"/>
<dbReference type="EMBL" id="MF101418">
    <property type="protein sequence ID" value="ARW61522.1"/>
    <property type="molecule type" value="Genomic_DNA"/>
</dbReference>
<sequence length="45" mass="5527">MFYIIIYIKSMNLYKKSVSIFSNEICICCRNMRIFLYLLFFLCLN</sequence>
<dbReference type="AlphaFoldDB" id="A0A1Z1M6J7"/>
<keyword evidence="1" id="KW-0934">Plastid</keyword>
<proteinExistence type="predicted"/>